<organism evidence="2 3">
    <name type="scientific">Mycena chlorophos</name>
    <name type="common">Agaric fungus</name>
    <name type="synonym">Agaricus chlorophos</name>
    <dbReference type="NCBI Taxonomy" id="658473"/>
    <lineage>
        <taxon>Eukaryota</taxon>
        <taxon>Fungi</taxon>
        <taxon>Dikarya</taxon>
        <taxon>Basidiomycota</taxon>
        <taxon>Agaricomycotina</taxon>
        <taxon>Agaricomycetes</taxon>
        <taxon>Agaricomycetidae</taxon>
        <taxon>Agaricales</taxon>
        <taxon>Marasmiineae</taxon>
        <taxon>Mycenaceae</taxon>
        <taxon>Mycena</taxon>
    </lineage>
</organism>
<evidence type="ECO:0000313" key="3">
    <source>
        <dbReference type="Proteomes" id="UP000815677"/>
    </source>
</evidence>
<accession>A0ABQ0M5L5</accession>
<dbReference type="EMBL" id="DF849577">
    <property type="protein sequence ID" value="GAT58147.1"/>
    <property type="molecule type" value="Genomic_DNA"/>
</dbReference>
<sequence length="122" mass="13310">MSASARRQGPGRRYFRKSLPLPPDLPSLPTHLWWEGQPAARRSCAALAVVGRDRVGVPAALIGSSQFTLDSLPTRPHQFISDILPEVDDGPTPIWVLLDVLRLHCAAFRVHSNCSGKRGHGA</sequence>
<evidence type="ECO:0000313" key="2">
    <source>
        <dbReference type="EMBL" id="GAT58147.1"/>
    </source>
</evidence>
<protein>
    <submittedName>
        <fullName evidence="2">Uncharacterized protein</fullName>
    </submittedName>
</protein>
<proteinExistence type="predicted"/>
<evidence type="ECO:0000256" key="1">
    <source>
        <dbReference type="SAM" id="MobiDB-lite"/>
    </source>
</evidence>
<name>A0ABQ0M5L5_MYCCL</name>
<keyword evidence="3" id="KW-1185">Reference proteome</keyword>
<gene>
    <name evidence="2" type="ORF">MCHLO_14607</name>
</gene>
<feature type="region of interest" description="Disordered" evidence="1">
    <location>
        <begin position="1"/>
        <end position="21"/>
    </location>
</feature>
<reference evidence="2" key="1">
    <citation type="submission" date="2014-09" db="EMBL/GenBank/DDBJ databases">
        <title>Genome sequence of the luminous mushroom Mycena chlorophos for searching fungal bioluminescence genes.</title>
        <authorList>
            <person name="Tanaka Y."/>
            <person name="Kasuga D."/>
            <person name="Oba Y."/>
            <person name="Hase S."/>
            <person name="Sato K."/>
            <person name="Oba Y."/>
            <person name="Sakakibara Y."/>
        </authorList>
    </citation>
    <scope>NUCLEOTIDE SEQUENCE</scope>
</reference>
<dbReference type="Proteomes" id="UP000815677">
    <property type="component" value="Unassembled WGS sequence"/>
</dbReference>